<keyword evidence="3" id="KW-1185">Reference proteome</keyword>
<dbReference type="EMBL" id="BNCF01000012">
    <property type="protein sequence ID" value="GHE38989.1"/>
    <property type="molecule type" value="Genomic_DNA"/>
</dbReference>
<name>A0A919DFL7_9GAMM</name>
<dbReference type="Proteomes" id="UP000636453">
    <property type="component" value="Unassembled WGS sequence"/>
</dbReference>
<evidence type="ECO:0000313" key="3">
    <source>
        <dbReference type="Proteomes" id="UP000636453"/>
    </source>
</evidence>
<accession>A0A919DFL7</accession>
<organism evidence="2 3">
    <name type="scientific">Vulcaniibacterium thermophilum</name>
    <dbReference type="NCBI Taxonomy" id="1169913"/>
    <lineage>
        <taxon>Bacteria</taxon>
        <taxon>Pseudomonadati</taxon>
        <taxon>Pseudomonadota</taxon>
        <taxon>Gammaproteobacteria</taxon>
        <taxon>Lysobacterales</taxon>
        <taxon>Lysobacteraceae</taxon>
        <taxon>Vulcaniibacterium</taxon>
    </lineage>
</organism>
<dbReference type="OrthoDB" id="6027991at2"/>
<feature type="region of interest" description="Disordered" evidence="1">
    <location>
        <begin position="123"/>
        <end position="150"/>
    </location>
</feature>
<dbReference type="RefSeq" id="WP_146474626.1">
    <property type="nucleotide sequence ID" value="NZ_BNCF01000012.1"/>
</dbReference>
<reference evidence="2" key="1">
    <citation type="journal article" date="2014" name="Int. J. Syst. Evol. Microbiol.">
        <title>Complete genome sequence of Corynebacterium casei LMG S-19264T (=DSM 44701T), isolated from a smear-ripened cheese.</title>
        <authorList>
            <consortium name="US DOE Joint Genome Institute (JGI-PGF)"/>
            <person name="Walter F."/>
            <person name="Albersmeier A."/>
            <person name="Kalinowski J."/>
            <person name="Ruckert C."/>
        </authorList>
    </citation>
    <scope>NUCLEOTIDE SEQUENCE</scope>
    <source>
        <strain evidence="2">KCTC 32020</strain>
    </source>
</reference>
<proteinExistence type="predicted"/>
<reference evidence="2" key="2">
    <citation type="submission" date="2020-09" db="EMBL/GenBank/DDBJ databases">
        <authorList>
            <person name="Sun Q."/>
            <person name="Kim S."/>
        </authorList>
    </citation>
    <scope>NUCLEOTIDE SEQUENCE</scope>
    <source>
        <strain evidence="2">KCTC 32020</strain>
    </source>
</reference>
<evidence type="ECO:0000313" key="2">
    <source>
        <dbReference type="EMBL" id="GHE38989.1"/>
    </source>
</evidence>
<protein>
    <submittedName>
        <fullName evidence="2">Uncharacterized protein</fullName>
    </submittedName>
</protein>
<sequence length="150" mass="15436">MSNSLRPEDPASVAGKLHPRALSFRHMIAKVQQAEDALEASERQVAADWRQLRRSWRATWTAPRIVAAGLVTGFAVGLTRPLGAAGKLGGATQILNLVSAVAGLFAGGQAQAAADQAEEVALRTAGAGAPPAPPPPTDEATQRVAEAVGT</sequence>
<comment type="caution">
    <text evidence="2">The sequence shown here is derived from an EMBL/GenBank/DDBJ whole genome shotgun (WGS) entry which is preliminary data.</text>
</comment>
<dbReference type="AlphaFoldDB" id="A0A919DFL7"/>
<evidence type="ECO:0000256" key="1">
    <source>
        <dbReference type="SAM" id="MobiDB-lite"/>
    </source>
</evidence>
<gene>
    <name evidence="2" type="ORF">GCM10007167_21370</name>
</gene>